<gene>
    <name evidence="9" type="ORF">NSK_002035</name>
</gene>
<proteinExistence type="predicted"/>
<evidence type="ECO:0000256" key="7">
    <source>
        <dbReference type="SAM" id="MobiDB-lite"/>
    </source>
</evidence>
<dbReference type="InterPro" id="IPR000719">
    <property type="entry name" value="Prot_kinase_dom"/>
</dbReference>
<evidence type="ECO:0000256" key="5">
    <source>
        <dbReference type="ARBA" id="ARBA00022840"/>
    </source>
</evidence>
<accession>A0A4D9DE20</accession>
<reference evidence="9 10" key="1">
    <citation type="submission" date="2019-01" db="EMBL/GenBank/DDBJ databases">
        <title>Nuclear Genome Assembly of the Microalgal Biofuel strain Nannochloropsis salina CCMP1776.</title>
        <authorList>
            <person name="Hovde B."/>
        </authorList>
    </citation>
    <scope>NUCLEOTIDE SEQUENCE [LARGE SCALE GENOMIC DNA]</scope>
    <source>
        <strain evidence="9 10">CCMP1776</strain>
    </source>
</reference>
<keyword evidence="1" id="KW-0723">Serine/threonine-protein kinase</keyword>
<dbReference type="InterPro" id="IPR017441">
    <property type="entry name" value="Protein_kinase_ATP_BS"/>
</dbReference>
<keyword evidence="4" id="KW-0418">Kinase</keyword>
<dbReference type="OrthoDB" id="266718at2759"/>
<dbReference type="EMBL" id="SDOX01000007">
    <property type="protein sequence ID" value="TFJ86948.1"/>
    <property type="molecule type" value="Genomic_DNA"/>
</dbReference>
<dbReference type="PANTHER" id="PTHR11584:SF369">
    <property type="entry name" value="MITOGEN-ACTIVATED PROTEIN KINASE KINASE KINASE 19-RELATED"/>
    <property type="match status" value="1"/>
</dbReference>
<dbReference type="Gene3D" id="1.10.510.10">
    <property type="entry name" value="Transferase(Phosphotransferase) domain 1"/>
    <property type="match status" value="1"/>
</dbReference>
<evidence type="ECO:0000256" key="6">
    <source>
        <dbReference type="PROSITE-ProRule" id="PRU10141"/>
    </source>
</evidence>
<dbReference type="Pfam" id="PF00069">
    <property type="entry name" value="Pkinase"/>
    <property type="match status" value="1"/>
</dbReference>
<dbReference type="GO" id="GO:0005524">
    <property type="term" value="F:ATP binding"/>
    <property type="evidence" value="ECO:0007669"/>
    <property type="project" value="UniProtKB-UniRule"/>
</dbReference>
<feature type="compositionally biased region" description="Pro residues" evidence="7">
    <location>
        <begin position="180"/>
        <end position="191"/>
    </location>
</feature>
<evidence type="ECO:0000313" key="9">
    <source>
        <dbReference type="EMBL" id="TFJ86948.1"/>
    </source>
</evidence>
<feature type="region of interest" description="Disordered" evidence="7">
    <location>
        <begin position="142"/>
        <end position="236"/>
    </location>
</feature>
<keyword evidence="2" id="KW-0808">Transferase</keyword>
<evidence type="ECO:0000256" key="1">
    <source>
        <dbReference type="ARBA" id="ARBA00022527"/>
    </source>
</evidence>
<dbReference type="InterPro" id="IPR011009">
    <property type="entry name" value="Kinase-like_dom_sf"/>
</dbReference>
<dbReference type="PROSITE" id="PS00107">
    <property type="entry name" value="PROTEIN_KINASE_ATP"/>
    <property type="match status" value="1"/>
</dbReference>
<feature type="binding site" evidence="6">
    <location>
        <position position="47"/>
    </location>
    <ligand>
        <name>ATP</name>
        <dbReference type="ChEBI" id="CHEBI:30616"/>
    </ligand>
</feature>
<evidence type="ECO:0000256" key="3">
    <source>
        <dbReference type="ARBA" id="ARBA00022741"/>
    </source>
</evidence>
<feature type="region of interest" description="Disordered" evidence="7">
    <location>
        <begin position="270"/>
        <end position="383"/>
    </location>
</feature>
<evidence type="ECO:0000313" key="10">
    <source>
        <dbReference type="Proteomes" id="UP000355283"/>
    </source>
</evidence>
<dbReference type="Proteomes" id="UP000355283">
    <property type="component" value="Unassembled WGS sequence"/>
</dbReference>
<keyword evidence="3 6" id="KW-0547">Nucleotide-binding</keyword>
<dbReference type="PANTHER" id="PTHR11584">
    <property type="entry name" value="SERINE/THREONINE PROTEIN KINASE"/>
    <property type="match status" value="1"/>
</dbReference>
<name>A0A4D9DE20_9STRA</name>
<dbReference type="PROSITE" id="PS50011">
    <property type="entry name" value="PROTEIN_KINASE_DOM"/>
    <property type="match status" value="1"/>
</dbReference>
<feature type="domain" description="Protein kinase" evidence="8">
    <location>
        <begin position="18"/>
        <end position="300"/>
    </location>
</feature>
<evidence type="ECO:0000256" key="4">
    <source>
        <dbReference type="ARBA" id="ARBA00022777"/>
    </source>
</evidence>
<evidence type="ECO:0000259" key="8">
    <source>
        <dbReference type="PROSITE" id="PS50011"/>
    </source>
</evidence>
<feature type="compositionally biased region" description="Basic and acidic residues" evidence="7">
    <location>
        <begin position="335"/>
        <end position="346"/>
    </location>
</feature>
<evidence type="ECO:0000256" key="2">
    <source>
        <dbReference type="ARBA" id="ARBA00022679"/>
    </source>
</evidence>
<comment type="caution">
    <text evidence="9">The sequence shown here is derived from an EMBL/GenBank/DDBJ whole genome shotgun (WGS) entry which is preliminary data.</text>
</comment>
<keyword evidence="10" id="KW-1185">Reference proteome</keyword>
<feature type="compositionally biased region" description="Low complexity" evidence="7">
    <location>
        <begin position="224"/>
        <end position="236"/>
    </location>
</feature>
<dbReference type="GO" id="GO:0004674">
    <property type="term" value="F:protein serine/threonine kinase activity"/>
    <property type="evidence" value="ECO:0007669"/>
    <property type="project" value="UniProtKB-KW"/>
</dbReference>
<sequence>MVGVEECGKDGTCACGFWRKLSLLGRGAHGSVYLGRLTKSGELVAVKQVLVNKRVDREMTGAVVQEIGLTRSLSHVHIVRYLGTHQCGSCLNIFLEYCPRGSLRHMLQSEGALTERQTGIYTRQILMGLRYLHENGIAHRHPFLLPPHDQSRIGPPPSPPHSLASNRPRHWSSGACGVPTAPPPAPLPPPVSTGAGGEEGGVSRTGARGKGEGGLRPLGVFSASGQPFPHHSPSHHQVPSNLVYYYNNLNHQTGSYLNYHGPFNSHGTYNNENLPLPPHLAASPPSPAPPPASLLPRPPSDRARPCPWRSPQASRPGLPVAVALATRDPYPPGREGGKEGGAEGGREGGPGVGDHGQSAAPVRDQSAAPVREKSLTRPSRLGL</sequence>
<feature type="compositionally biased region" description="Pro residues" evidence="7">
    <location>
        <begin position="284"/>
        <end position="298"/>
    </location>
</feature>
<protein>
    <recommendedName>
        <fullName evidence="8">Protein kinase domain-containing protein</fullName>
    </recommendedName>
</protein>
<organism evidence="9 10">
    <name type="scientific">Nannochloropsis salina CCMP1776</name>
    <dbReference type="NCBI Taxonomy" id="1027361"/>
    <lineage>
        <taxon>Eukaryota</taxon>
        <taxon>Sar</taxon>
        <taxon>Stramenopiles</taxon>
        <taxon>Ochrophyta</taxon>
        <taxon>Eustigmatophyceae</taxon>
        <taxon>Eustigmatales</taxon>
        <taxon>Monodopsidaceae</taxon>
        <taxon>Microchloropsis</taxon>
        <taxon>Microchloropsis salina</taxon>
    </lineage>
</organism>
<keyword evidence="5 6" id="KW-0067">ATP-binding</keyword>
<dbReference type="AlphaFoldDB" id="A0A4D9DE20"/>
<dbReference type="SUPFAM" id="SSF56112">
    <property type="entry name" value="Protein kinase-like (PK-like)"/>
    <property type="match status" value="1"/>
</dbReference>